<evidence type="ECO:0000256" key="6">
    <source>
        <dbReference type="ARBA" id="ARBA00022692"/>
    </source>
</evidence>
<dbReference type="GO" id="GO:0046872">
    <property type="term" value="F:metal ion binding"/>
    <property type="evidence" value="ECO:0007669"/>
    <property type="project" value="UniProtKB-KW"/>
</dbReference>
<feature type="transmembrane region" description="Helical" evidence="13">
    <location>
        <begin position="104"/>
        <end position="127"/>
    </location>
</feature>
<dbReference type="AlphaFoldDB" id="A0A518CUM0"/>
<evidence type="ECO:0000256" key="11">
    <source>
        <dbReference type="ARBA" id="ARBA00023049"/>
    </source>
</evidence>
<feature type="transmembrane region" description="Helical" evidence="13">
    <location>
        <begin position="139"/>
        <end position="162"/>
    </location>
</feature>
<dbReference type="InterPro" id="IPR052348">
    <property type="entry name" value="Metallopeptidase_M50B"/>
</dbReference>
<evidence type="ECO:0000256" key="5">
    <source>
        <dbReference type="ARBA" id="ARBA00022670"/>
    </source>
</evidence>
<evidence type="ECO:0000256" key="1">
    <source>
        <dbReference type="ARBA" id="ARBA00001947"/>
    </source>
</evidence>
<feature type="transmembrane region" description="Helical" evidence="13">
    <location>
        <begin position="182"/>
        <end position="200"/>
    </location>
</feature>
<dbReference type="PANTHER" id="PTHR35864">
    <property type="entry name" value="ZINC METALLOPROTEASE MJ0611-RELATED"/>
    <property type="match status" value="1"/>
</dbReference>
<dbReference type="Pfam" id="PF02163">
    <property type="entry name" value="Peptidase_M50"/>
    <property type="match status" value="1"/>
</dbReference>
<dbReference type="CDD" id="cd06158">
    <property type="entry name" value="S2P-M50_like_1"/>
    <property type="match status" value="1"/>
</dbReference>
<gene>
    <name evidence="15" type="ORF">Pla163_00170</name>
</gene>
<keyword evidence="9" id="KW-0862">Zinc</keyword>
<keyword evidence="6 13" id="KW-0812">Transmembrane</keyword>
<evidence type="ECO:0000256" key="2">
    <source>
        <dbReference type="ARBA" id="ARBA00004651"/>
    </source>
</evidence>
<dbReference type="EMBL" id="CP036290">
    <property type="protein sequence ID" value="QDU82923.1"/>
    <property type="molecule type" value="Genomic_DNA"/>
</dbReference>
<keyword evidence="11" id="KW-0482">Metalloprotease</keyword>
<keyword evidence="16" id="KW-1185">Reference proteome</keyword>
<dbReference type="Proteomes" id="UP000319342">
    <property type="component" value="Chromosome"/>
</dbReference>
<dbReference type="GO" id="GO:0005886">
    <property type="term" value="C:plasma membrane"/>
    <property type="evidence" value="ECO:0007669"/>
    <property type="project" value="UniProtKB-SubCell"/>
</dbReference>
<accession>A0A518CUM0</accession>
<dbReference type="GO" id="GO:0008237">
    <property type="term" value="F:metallopeptidase activity"/>
    <property type="evidence" value="ECO:0007669"/>
    <property type="project" value="UniProtKB-KW"/>
</dbReference>
<comment type="subcellular location">
    <subcellularLocation>
        <location evidence="2">Cell membrane</location>
        <topology evidence="2">Multi-pass membrane protein</topology>
    </subcellularLocation>
</comment>
<evidence type="ECO:0000259" key="14">
    <source>
        <dbReference type="Pfam" id="PF02163"/>
    </source>
</evidence>
<comment type="cofactor">
    <cofactor evidence="1">
        <name>Zn(2+)</name>
        <dbReference type="ChEBI" id="CHEBI:29105"/>
    </cofactor>
</comment>
<keyword evidence="7" id="KW-0479">Metal-binding</keyword>
<keyword evidence="5" id="KW-0645">Protease</keyword>
<feature type="transmembrane region" description="Helical" evidence="13">
    <location>
        <begin position="14"/>
        <end position="37"/>
    </location>
</feature>
<feature type="transmembrane region" description="Helical" evidence="13">
    <location>
        <begin position="58"/>
        <end position="84"/>
    </location>
</feature>
<organism evidence="15 16">
    <name type="scientific">Rohdeia mirabilis</name>
    <dbReference type="NCBI Taxonomy" id="2528008"/>
    <lineage>
        <taxon>Bacteria</taxon>
        <taxon>Pseudomonadati</taxon>
        <taxon>Planctomycetota</taxon>
        <taxon>Planctomycetia</taxon>
        <taxon>Planctomycetia incertae sedis</taxon>
        <taxon>Rohdeia</taxon>
    </lineage>
</organism>
<feature type="domain" description="Peptidase M50" evidence="14">
    <location>
        <begin position="140"/>
        <end position="198"/>
    </location>
</feature>
<protein>
    <submittedName>
        <fullName evidence="15">Peptidase family M50</fullName>
    </submittedName>
</protein>
<keyword evidence="8" id="KW-0378">Hydrolase</keyword>
<evidence type="ECO:0000256" key="9">
    <source>
        <dbReference type="ARBA" id="ARBA00022833"/>
    </source>
</evidence>
<evidence type="ECO:0000256" key="12">
    <source>
        <dbReference type="ARBA" id="ARBA00023136"/>
    </source>
</evidence>
<name>A0A518CUM0_9BACT</name>
<dbReference type="InterPro" id="IPR008915">
    <property type="entry name" value="Peptidase_M50"/>
</dbReference>
<evidence type="ECO:0000256" key="3">
    <source>
        <dbReference type="ARBA" id="ARBA00007931"/>
    </source>
</evidence>
<dbReference type="InterPro" id="IPR044537">
    <property type="entry name" value="Rip2-like"/>
</dbReference>
<dbReference type="GO" id="GO:0006508">
    <property type="term" value="P:proteolysis"/>
    <property type="evidence" value="ECO:0007669"/>
    <property type="project" value="UniProtKB-KW"/>
</dbReference>
<keyword evidence="4" id="KW-1003">Cell membrane</keyword>
<evidence type="ECO:0000313" key="15">
    <source>
        <dbReference type="EMBL" id="QDU82923.1"/>
    </source>
</evidence>
<keyword evidence="10 13" id="KW-1133">Transmembrane helix</keyword>
<evidence type="ECO:0000313" key="16">
    <source>
        <dbReference type="Proteomes" id="UP000319342"/>
    </source>
</evidence>
<dbReference type="RefSeq" id="WP_419186142.1">
    <property type="nucleotide sequence ID" value="NZ_CP036290.1"/>
</dbReference>
<evidence type="ECO:0000256" key="8">
    <source>
        <dbReference type="ARBA" id="ARBA00022801"/>
    </source>
</evidence>
<evidence type="ECO:0000256" key="4">
    <source>
        <dbReference type="ARBA" id="ARBA00022475"/>
    </source>
</evidence>
<proteinExistence type="inferred from homology"/>
<dbReference type="PANTHER" id="PTHR35864:SF1">
    <property type="entry name" value="ZINC METALLOPROTEASE YWHC-RELATED"/>
    <property type="match status" value="1"/>
</dbReference>
<keyword evidence="12 13" id="KW-0472">Membrane</keyword>
<sequence length="231" mass="25255">MTLLALTDADTQQVVRIVLLVGFVILSLSIHEWAHAYTAHKLGDDTAKSMGRLTWNPIVHIDPVMTIAVPAILLIMSNGTFVFGGAKPVPVDPRNFKNPYAANALVAAAGPISNLVQAFVFAIVWYLSIRVWGYQQHELLPAVLKLTAYLNVILAVFNMIPIPPLDGSRIVMWLLPQGMRPGFAGLERIGIFIVLALIYMTPLGPEVFRTMLSLNAQLFSLVGELMGLLGL</sequence>
<evidence type="ECO:0000256" key="10">
    <source>
        <dbReference type="ARBA" id="ARBA00022989"/>
    </source>
</evidence>
<evidence type="ECO:0000256" key="7">
    <source>
        <dbReference type="ARBA" id="ARBA00022723"/>
    </source>
</evidence>
<reference evidence="15 16" key="1">
    <citation type="submission" date="2019-02" db="EMBL/GenBank/DDBJ databases">
        <title>Deep-cultivation of Planctomycetes and their phenomic and genomic characterization uncovers novel biology.</title>
        <authorList>
            <person name="Wiegand S."/>
            <person name="Jogler M."/>
            <person name="Boedeker C."/>
            <person name="Pinto D."/>
            <person name="Vollmers J."/>
            <person name="Rivas-Marin E."/>
            <person name="Kohn T."/>
            <person name="Peeters S.H."/>
            <person name="Heuer A."/>
            <person name="Rast P."/>
            <person name="Oberbeckmann S."/>
            <person name="Bunk B."/>
            <person name="Jeske O."/>
            <person name="Meyerdierks A."/>
            <person name="Storesund J.E."/>
            <person name="Kallscheuer N."/>
            <person name="Luecker S."/>
            <person name="Lage O.M."/>
            <person name="Pohl T."/>
            <person name="Merkel B.J."/>
            <person name="Hornburger P."/>
            <person name="Mueller R.-W."/>
            <person name="Bruemmer F."/>
            <person name="Labrenz M."/>
            <person name="Spormann A.M."/>
            <person name="Op den Camp H."/>
            <person name="Overmann J."/>
            <person name="Amann R."/>
            <person name="Jetten M.S.M."/>
            <person name="Mascher T."/>
            <person name="Medema M.H."/>
            <person name="Devos D.P."/>
            <person name="Kaster A.-K."/>
            <person name="Ovreas L."/>
            <person name="Rohde M."/>
            <person name="Galperin M.Y."/>
            <person name="Jogler C."/>
        </authorList>
    </citation>
    <scope>NUCLEOTIDE SEQUENCE [LARGE SCALE GENOMIC DNA]</scope>
    <source>
        <strain evidence="15 16">Pla163</strain>
    </source>
</reference>
<evidence type="ECO:0000256" key="13">
    <source>
        <dbReference type="SAM" id="Phobius"/>
    </source>
</evidence>
<comment type="similarity">
    <text evidence="3">Belongs to the peptidase M50B family.</text>
</comment>